<accession>A0ABV9UIK5</accession>
<evidence type="ECO:0000313" key="3">
    <source>
        <dbReference type="Proteomes" id="UP001595834"/>
    </source>
</evidence>
<dbReference type="RefSeq" id="WP_344370424.1">
    <property type="nucleotide sequence ID" value="NZ_BAAASQ010000001.1"/>
</dbReference>
<dbReference type="EMBL" id="JBHSIZ010000005">
    <property type="protein sequence ID" value="MFC4955591.1"/>
    <property type="molecule type" value="Genomic_DNA"/>
</dbReference>
<sequence>MPLPAWLTSQITTAQAETAGDGTAWSAYATTDDGLVQIAGAHDRDHAQRWLDESGRTGLVAPSRRAPAPRT</sequence>
<organism evidence="2 3">
    <name type="scientific">Streptomyces mauvecolor</name>
    <dbReference type="NCBI Taxonomy" id="58345"/>
    <lineage>
        <taxon>Bacteria</taxon>
        <taxon>Bacillati</taxon>
        <taxon>Actinomycetota</taxon>
        <taxon>Actinomycetes</taxon>
        <taxon>Kitasatosporales</taxon>
        <taxon>Streptomycetaceae</taxon>
        <taxon>Streptomyces</taxon>
    </lineage>
</organism>
<feature type="region of interest" description="Disordered" evidence="1">
    <location>
        <begin position="51"/>
        <end position="71"/>
    </location>
</feature>
<keyword evidence="3" id="KW-1185">Reference proteome</keyword>
<comment type="caution">
    <text evidence="2">The sequence shown here is derived from an EMBL/GenBank/DDBJ whole genome shotgun (WGS) entry which is preliminary data.</text>
</comment>
<evidence type="ECO:0000313" key="2">
    <source>
        <dbReference type="EMBL" id="MFC4955591.1"/>
    </source>
</evidence>
<dbReference type="Proteomes" id="UP001595834">
    <property type="component" value="Unassembled WGS sequence"/>
</dbReference>
<evidence type="ECO:0000256" key="1">
    <source>
        <dbReference type="SAM" id="MobiDB-lite"/>
    </source>
</evidence>
<gene>
    <name evidence="2" type="ORF">ACFPFX_04685</name>
</gene>
<proteinExistence type="predicted"/>
<reference evidence="3" key="1">
    <citation type="journal article" date="2019" name="Int. J. Syst. Evol. Microbiol.">
        <title>The Global Catalogue of Microorganisms (GCM) 10K type strain sequencing project: providing services to taxonomists for standard genome sequencing and annotation.</title>
        <authorList>
            <consortium name="The Broad Institute Genomics Platform"/>
            <consortium name="The Broad Institute Genome Sequencing Center for Infectious Disease"/>
            <person name="Wu L."/>
            <person name="Ma J."/>
        </authorList>
    </citation>
    <scope>NUCLEOTIDE SEQUENCE [LARGE SCALE GENOMIC DNA]</scope>
    <source>
        <strain evidence="3">CCM 7224</strain>
    </source>
</reference>
<protein>
    <submittedName>
        <fullName evidence="2">Uncharacterized protein</fullName>
    </submittedName>
</protein>
<name>A0ABV9UIK5_9ACTN</name>